<reference evidence="2" key="1">
    <citation type="journal article" date="2012" name="Nat. Biotechnol.">
        <title>Draft genome sequence of pigeonpea (Cajanus cajan), an orphan legume crop of resource-poor farmers.</title>
        <authorList>
            <person name="Varshney R.K."/>
            <person name="Chen W."/>
            <person name="Li Y."/>
            <person name="Bharti A.K."/>
            <person name="Saxena R.K."/>
            <person name="Schlueter J.A."/>
            <person name="Donoghue M.T."/>
            <person name="Azam S."/>
            <person name="Fan G."/>
            <person name="Whaley A.M."/>
            <person name="Farmer A.D."/>
            <person name="Sheridan J."/>
            <person name="Iwata A."/>
            <person name="Tuteja R."/>
            <person name="Penmetsa R.V."/>
            <person name="Wu W."/>
            <person name="Upadhyaya H.D."/>
            <person name="Yang S.P."/>
            <person name="Shah T."/>
            <person name="Saxena K.B."/>
            <person name="Michael T."/>
            <person name="McCombie W.R."/>
            <person name="Yang B."/>
            <person name="Zhang G."/>
            <person name="Yang H."/>
            <person name="Wang J."/>
            <person name="Spillane C."/>
            <person name="Cook D.R."/>
            <person name="May G.D."/>
            <person name="Xu X."/>
            <person name="Jackson S.A."/>
        </authorList>
    </citation>
    <scope>NUCLEOTIDE SEQUENCE [LARGE SCALE GENOMIC DNA]</scope>
</reference>
<evidence type="ECO:0000259" key="1">
    <source>
        <dbReference type="Pfam" id="PF22936"/>
    </source>
</evidence>
<sequence>MWYLDSGCSKHMTRDISKFSSLKMKQDDYVIYRDNNKGKILGYGNIGNTFSTLKENVLLVEGLNYNLLSISQLCDKGYKIKFDNDCCLISDKSTNEIRYIGKKIDNIYMLELESICS</sequence>
<accession>A0A151RZP2</accession>
<dbReference type="EMBL" id="KQ483510">
    <property type="protein sequence ID" value="KYP48010.1"/>
    <property type="molecule type" value="Genomic_DNA"/>
</dbReference>
<feature type="domain" description="Retrovirus-related Pol polyprotein from transposon TNT 1-94-like beta-barrel" evidence="1">
    <location>
        <begin position="2"/>
        <end position="78"/>
    </location>
</feature>
<dbReference type="Pfam" id="PF22936">
    <property type="entry name" value="Pol_BBD"/>
    <property type="match status" value="1"/>
</dbReference>
<dbReference type="AlphaFoldDB" id="A0A151RZP2"/>
<organism evidence="2 3">
    <name type="scientific">Cajanus cajan</name>
    <name type="common">Pigeon pea</name>
    <name type="synonym">Cajanus indicus</name>
    <dbReference type="NCBI Taxonomy" id="3821"/>
    <lineage>
        <taxon>Eukaryota</taxon>
        <taxon>Viridiplantae</taxon>
        <taxon>Streptophyta</taxon>
        <taxon>Embryophyta</taxon>
        <taxon>Tracheophyta</taxon>
        <taxon>Spermatophyta</taxon>
        <taxon>Magnoliopsida</taxon>
        <taxon>eudicotyledons</taxon>
        <taxon>Gunneridae</taxon>
        <taxon>Pentapetalae</taxon>
        <taxon>rosids</taxon>
        <taxon>fabids</taxon>
        <taxon>Fabales</taxon>
        <taxon>Fabaceae</taxon>
        <taxon>Papilionoideae</taxon>
        <taxon>50 kb inversion clade</taxon>
        <taxon>NPAAA clade</taxon>
        <taxon>indigoferoid/millettioid clade</taxon>
        <taxon>Phaseoleae</taxon>
        <taxon>Cajanus</taxon>
    </lineage>
</organism>
<proteinExistence type="predicted"/>
<keyword evidence="3" id="KW-1185">Reference proteome</keyword>
<gene>
    <name evidence="2" type="ORF">KK1_030301</name>
</gene>
<dbReference type="Proteomes" id="UP000075243">
    <property type="component" value="Unassembled WGS sequence"/>
</dbReference>
<name>A0A151RZP2_CAJCA</name>
<dbReference type="InterPro" id="IPR054722">
    <property type="entry name" value="PolX-like_BBD"/>
</dbReference>
<evidence type="ECO:0000313" key="3">
    <source>
        <dbReference type="Proteomes" id="UP000075243"/>
    </source>
</evidence>
<evidence type="ECO:0000313" key="2">
    <source>
        <dbReference type="EMBL" id="KYP48010.1"/>
    </source>
</evidence>
<dbReference type="Gramene" id="C.cajan_30651.t">
    <property type="protein sequence ID" value="C.cajan_30651.t.cds1"/>
    <property type="gene ID" value="C.cajan_30651"/>
</dbReference>
<protein>
    <recommendedName>
        <fullName evidence="1">Retrovirus-related Pol polyprotein from transposon TNT 1-94-like beta-barrel domain-containing protein</fullName>
    </recommendedName>
</protein>